<keyword evidence="11" id="KW-1185">Reference proteome</keyword>
<dbReference type="GO" id="GO:0008270">
    <property type="term" value="F:zinc ion binding"/>
    <property type="evidence" value="ECO:0007669"/>
    <property type="project" value="UniProtKB-KW"/>
</dbReference>
<dbReference type="InParanoid" id="A0A0D1BZE7"/>
<dbReference type="PANTHER" id="PTHR12170">
    <property type="entry name" value="MACROPHAGE ERYTHROBLAST ATTACHER-RELATED"/>
    <property type="match status" value="1"/>
</dbReference>
<dbReference type="SMART" id="SM00757">
    <property type="entry name" value="CRA"/>
    <property type="match status" value="1"/>
</dbReference>
<dbReference type="InterPro" id="IPR024964">
    <property type="entry name" value="CTLH/CRA"/>
</dbReference>
<keyword evidence="5 7" id="KW-0863">Zinc-finger</keyword>
<feature type="domain" description="CTLH" evidence="8">
    <location>
        <begin position="214"/>
        <end position="252"/>
    </location>
</feature>
<evidence type="ECO:0000256" key="1">
    <source>
        <dbReference type="ARBA" id="ARBA00004496"/>
    </source>
</evidence>
<feature type="zinc finger region" description="RING-Gid-type" evidence="7">
    <location>
        <begin position="392"/>
        <end position="467"/>
    </location>
</feature>
<dbReference type="InterPro" id="IPR006594">
    <property type="entry name" value="LisH"/>
</dbReference>
<dbReference type="STRING" id="237631.A0A0D1BZE7"/>
<dbReference type="InterPro" id="IPR044063">
    <property type="entry name" value="ZF_RING_GID"/>
</dbReference>
<dbReference type="GO" id="GO:0005737">
    <property type="term" value="C:cytoplasm"/>
    <property type="evidence" value="ECO:0000318"/>
    <property type="project" value="GO_Central"/>
</dbReference>
<dbReference type="GO" id="GO:0061630">
    <property type="term" value="F:ubiquitin protein ligase activity"/>
    <property type="evidence" value="ECO:0007669"/>
    <property type="project" value="InterPro"/>
</dbReference>
<dbReference type="AlphaFoldDB" id="A0A0D1BZE7"/>
<sequence>MVESGASAVTSGDIAPNLDGILLLEAPFARAPFDELRRQQKTQQRLVERELLFATTTFSEASKLCSSLSSAGAGAGAGAGTAALEVEKSLDAVLGRLKGLKRKLEPLSDAAKTTLRMAQSRTDHLEQLHKLATDSDTEEFHEWSKTRLDRMVVDYMLRRGYRQAAHELAHSRGIEDLVDLQLFEQVARIEDSLCPPGWDAESGQVDVKPSCTLALAWCSENKAVLRKIRTPLEFNLRLQEFVELTRTRRPESLKEAIAYARRHLLPMVSASSCTSKPSIGTSSSTLSGAPSAMDKELEYDRLAAEAMHRQISRAMALLACGPASWAYADLYSLARWSMLRDSFRACALQIHSLPPQPILHIALSAGLSSLKLPQCYTRQASGQMDERASVDCPICDETGLGKLATEVPWSHHQNSTLVCSYSGKLMDHNDPPLALANGRVYAQSTVLELVKCAHHTHAIQTIKCPRTAEVCRVDEIRKVFIS</sequence>
<proteinExistence type="inferred from homology"/>
<dbReference type="EMBL" id="CM003154">
    <property type="protein sequence ID" value="KIS67067.1"/>
    <property type="molecule type" value="Genomic_DNA"/>
</dbReference>
<evidence type="ECO:0000256" key="7">
    <source>
        <dbReference type="PROSITE-ProRule" id="PRU01215"/>
    </source>
</evidence>
<dbReference type="GO" id="GO:0043161">
    <property type="term" value="P:proteasome-mediated ubiquitin-dependent protein catabolic process"/>
    <property type="evidence" value="ECO:0000318"/>
    <property type="project" value="GO_Central"/>
</dbReference>
<dbReference type="Proteomes" id="UP000000561">
    <property type="component" value="Chromosome 15"/>
</dbReference>
<evidence type="ECO:0008006" key="12">
    <source>
        <dbReference type="Google" id="ProtNLM"/>
    </source>
</evidence>
<evidence type="ECO:0000259" key="9">
    <source>
        <dbReference type="PROSITE" id="PS51867"/>
    </source>
</evidence>
<dbReference type="PROSITE" id="PS51867">
    <property type="entry name" value="ZF_RING_GID"/>
    <property type="match status" value="1"/>
</dbReference>
<dbReference type="PANTHER" id="PTHR12170:SF2">
    <property type="entry name" value="E3 UBIQUITIN-PROTEIN TRANSFERASE MAEA"/>
    <property type="match status" value="1"/>
</dbReference>
<dbReference type="GeneID" id="23567614"/>
<evidence type="ECO:0000313" key="11">
    <source>
        <dbReference type="Proteomes" id="UP000000561"/>
    </source>
</evidence>
<dbReference type="FunCoup" id="A0A0D1BZE7">
    <property type="interactions" value="405"/>
</dbReference>
<dbReference type="KEGG" id="uma:UMAG_11767"/>
<dbReference type="GO" id="GO:0005634">
    <property type="term" value="C:nucleus"/>
    <property type="evidence" value="ECO:0000318"/>
    <property type="project" value="GO_Central"/>
</dbReference>
<dbReference type="InterPro" id="IPR013144">
    <property type="entry name" value="CRA_dom"/>
</dbReference>
<dbReference type="eggNOG" id="KOG0396">
    <property type="taxonomic scope" value="Eukaryota"/>
</dbReference>
<evidence type="ECO:0000256" key="4">
    <source>
        <dbReference type="ARBA" id="ARBA00022723"/>
    </source>
</evidence>
<evidence type="ECO:0000256" key="6">
    <source>
        <dbReference type="ARBA" id="ARBA00022833"/>
    </source>
</evidence>
<gene>
    <name evidence="10" type="ORF">UMAG_11767</name>
</gene>
<protein>
    <recommendedName>
        <fullName evidence="12">Macrophage erythroblast attacher</fullName>
    </recommendedName>
</protein>
<comment type="subcellular location">
    <subcellularLocation>
        <location evidence="1">Cytoplasm</location>
    </subcellularLocation>
</comment>
<dbReference type="OrthoDB" id="1933455at2759"/>
<evidence type="ECO:0000256" key="5">
    <source>
        <dbReference type="ARBA" id="ARBA00022771"/>
    </source>
</evidence>
<dbReference type="VEuPathDB" id="FungiDB:UMAG_11767"/>
<dbReference type="GO" id="GO:0034657">
    <property type="term" value="C:GID complex"/>
    <property type="evidence" value="ECO:0000318"/>
    <property type="project" value="GO_Central"/>
</dbReference>
<accession>A0A0D1BZE7</accession>
<dbReference type="InterPro" id="IPR045098">
    <property type="entry name" value="Fyv10_fam"/>
</dbReference>
<dbReference type="PROSITE" id="PS50897">
    <property type="entry name" value="CTLH"/>
    <property type="match status" value="1"/>
</dbReference>
<dbReference type="InterPro" id="IPR006595">
    <property type="entry name" value="CTLH_C"/>
</dbReference>
<dbReference type="RefSeq" id="XP_011391380.1">
    <property type="nucleotide sequence ID" value="XM_011393078.1"/>
</dbReference>
<dbReference type="Pfam" id="PF10607">
    <property type="entry name" value="CTLH"/>
    <property type="match status" value="1"/>
</dbReference>
<feature type="domain" description="RING-Gid-type" evidence="9">
    <location>
        <begin position="392"/>
        <end position="467"/>
    </location>
</feature>
<evidence type="ECO:0000256" key="2">
    <source>
        <dbReference type="ARBA" id="ARBA00010615"/>
    </source>
</evidence>
<evidence type="ECO:0000313" key="10">
    <source>
        <dbReference type="EMBL" id="KIS67067.1"/>
    </source>
</evidence>
<keyword evidence="3" id="KW-0963">Cytoplasm</keyword>
<keyword evidence="6" id="KW-0862">Zinc</keyword>
<dbReference type="PROSITE" id="PS50896">
    <property type="entry name" value="LISH"/>
    <property type="match status" value="1"/>
</dbReference>
<reference evidence="10 11" key="1">
    <citation type="journal article" date="2006" name="Nature">
        <title>Insights from the genome of the biotrophic fungal plant pathogen Ustilago maydis.</title>
        <authorList>
            <person name="Kamper J."/>
            <person name="Kahmann R."/>
            <person name="Bolker M."/>
            <person name="Ma L.J."/>
            <person name="Brefort T."/>
            <person name="Saville B.J."/>
            <person name="Banuett F."/>
            <person name="Kronstad J.W."/>
            <person name="Gold S.E."/>
            <person name="Muller O."/>
            <person name="Perlin M.H."/>
            <person name="Wosten H.A."/>
            <person name="de Vries R."/>
            <person name="Ruiz-Herrera J."/>
            <person name="Reynaga-Pena C.G."/>
            <person name="Snetselaar K."/>
            <person name="McCann M."/>
            <person name="Perez-Martin J."/>
            <person name="Feldbrugge M."/>
            <person name="Basse C.W."/>
            <person name="Steinberg G."/>
            <person name="Ibeas J.I."/>
            <person name="Holloman W."/>
            <person name="Guzman P."/>
            <person name="Farman M."/>
            <person name="Stajich J.E."/>
            <person name="Sentandreu R."/>
            <person name="Gonzalez-Prieto J.M."/>
            <person name="Kennell J.C."/>
            <person name="Molina L."/>
            <person name="Schirawski J."/>
            <person name="Mendoza-Mendoza A."/>
            <person name="Greilinger D."/>
            <person name="Munch K."/>
            <person name="Rossel N."/>
            <person name="Scherer M."/>
            <person name="Vranes M."/>
            <person name="Ladendorf O."/>
            <person name="Vincon V."/>
            <person name="Fuchs U."/>
            <person name="Sandrock B."/>
            <person name="Meng S."/>
            <person name="Ho E.C."/>
            <person name="Cahill M.J."/>
            <person name="Boyce K.J."/>
            <person name="Klose J."/>
            <person name="Klosterman S.J."/>
            <person name="Deelstra H.J."/>
            <person name="Ortiz-Castellanos L."/>
            <person name="Li W."/>
            <person name="Sanchez-Alonso P."/>
            <person name="Schreier P.H."/>
            <person name="Hauser-Hahn I."/>
            <person name="Vaupel M."/>
            <person name="Koopmann E."/>
            <person name="Friedrich G."/>
            <person name="Voss H."/>
            <person name="Schluter T."/>
            <person name="Margolis J."/>
            <person name="Platt D."/>
            <person name="Swimmer C."/>
            <person name="Gnirke A."/>
            <person name="Chen F."/>
            <person name="Vysotskaia V."/>
            <person name="Mannhaupt G."/>
            <person name="Guldener U."/>
            <person name="Munsterkotter M."/>
            <person name="Haase D."/>
            <person name="Oesterheld M."/>
            <person name="Mewes H.W."/>
            <person name="Mauceli E.W."/>
            <person name="DeCaprio D."/>
            <person name="Wade C.M."/>
            <person name="Butler J."/>
            <person name="Young S."/>
            <person name="Jaffe D.B."/>
            <person name="Calvo S."/>
            <person name="Nusbaum C."/>
            <person name="Galagan J."/>
            <person name="Birren B.W."/>
        </authorList>
    </citation>
    <scope>NUCLEOTIDE SEQUENCE [LARGE SCALE GENOMIC DNA]</scope>
    <source>
        <strain evidence="11">DSM 14603 / FGSC 9021 / UM521</strain>
    </source>
</reference>
<comment type="similarity">
    <text evidence="2">Belongs to the FYV10 family.</text>
</comment>
<name>A0A0D1BZE7_MYCMD</name>
<evidence type="ECO:0000259" key="8">
    <source>
        <dbReference type="PROSITE" id="PS50897"/>
    </source>
</evidence>
<keyword evidence="4" id="KW-0479">Metal-binding</keyword>
<evidence type="ECO:0000256" key="3">
    <source>
        <dbReference type="ARBA" id="ARBA00022490"/>
    </source>
</evidence>
<organism evidence="10 11">
    <name type="scientific">Mycosarcoma maydis</name>
    <name type="common">Corn smut fungus</name>
    <name type="synonym">Ustilago maydis</name>
    <dbReference type="NCBI Taxonomy" id="5270"/>
    <lineage>
        <taxon>Eukaryota</taxon>
        <taxon>Fungi</taxon>
        <taxon>Dikarya</taxon>
        <taxon>Basidiomycota</taxon>
        <taxon>Ustilaginomycotina</taxon>
        <taxon>Ustilaginomycetes</taxon>
        <taxon>Ustilaginales</taxon>
        <taxon>Ustilaginaceae</taxon>
        <taxon>Mycosarcoma</taxon>
    </lineage>
</organism>